<proteinExistence type="predicted"/>
<gene>
    <name evidence="1" type="ORF">RRF57_005684</name>
</gene>
<protein>
    <submittedName>
        <fullName evidence="1">Uncharacterized protein</fullName>
    </submittedName>
</protein>
<organism evidence="1 2">
    <name type="scientific">Xylaria bambusicola</name>
    <dbReference type="NCBI Taxonomy" id="326684"/>
    <lineage>
        <taxon>Eukaryota</taxon>
        <taxon>Fungi</taxon>
        <taxon>Dikarya</taxon>
        <taxon>Ascomycota</taxon>
        <taxon>Pezizomycotina</taxon>
        <taxon>Sordariomycetes</taxon>
        <taxon>Xylariomycetidae</taxon>
        <taxon>Xylariales</taxon>
        <taxon>Xylariaceae</taxon>
        <taxon>Xylaria</taxon>
    </lineage>
</organism>
<dbReference type="EMBL" id="JAWHQM010000013">
    <property type="protein sequence ID" value="KAK5629969.1"/>
    <property type="molecule type" value="Genomic_DNA"/>
</dbReference>
<sequence>MFPSPLKRNEAKLRYQYPRGIIKGLRHGWSYAHTVAWQGPASLDILQPQENKEPGHFLEVLRLCRMKLAPELRDNVFGVLGILPKSVQRHFPLGCNYLRNMIHVPNSDAFPQ</sequence>
<comment type="caution">
    <text evidence="1">The sequence shown here is derived from an EMBL/GenBank/DDBJ whole genome shotgun (WGS) entry which is preliminary data.</text>
</comment>
<evidence type="ECO:0000313" key="2">
    <source>
        <dbReference type="Proteomes" id="UP001305414"/>
    </source>
</evidence>
<evidence type="ECO:0000313" key="1">
    <source>
        <dbReference type="EMBL" id="KAK5629969.1"/>
    </source>
</evidence>
<dbReference type="Proteomes" id="UP001305414">
    <property type="component" value="Unassembled WGS sequence"/>
</dbReference>
<accession>A0AAN7UQN6</accession>
<keyword evidence="2" id="KW-1185">Reference proteome</keyword>
<dbReference type="AlphaFoldDB" id="A0AAN7UQN6"/>
<name>A0AAN7UQN6_9PEZI</name>
<reference evidence="1 2" key="1">
    <citation type="submission" date="2023-10" db="EMBL/GenBank/DDBJ databases">
        <title>Draft genome sequence of Xylaria bambusicola isolate GMP-LS, the root and basal stem rot pathogen of sugarcane in Indonesia.</title>
        <authorList>
            <person name="Selvaraj P."/>
            <person name="Muralishankar V."/>
            <person name="Muruganantham S."/>
            <person name="Sp S."/>
            <person name="Haryani S."/>
            <person name="Lau K.J.X."/>
            <person name="Naqvi N.I."/>
        </authorList>
    </citation>
    <scope>NUCLEOTIDE SEQUENCE [LARGE SCALE GENOMIC DNA]</scope>
    <source>
        <strain evidence="1">GMP-LS</strain>
    </source>
</reference>